<evidence type="ECO:0000256" key="2">
    <source>
        <dbReference type="ARBA" id="ARBA00022980"/>
    </source>
</evidence>
<proteinExistence type="inferred from homology"/>
<dbReference type="GO" id="GO:0003735">
    <property type="term" value="F:structural constituent of ribosome"/>
    <property type="evidence" value="ECO:0007669"/>
    <property type="project" value="InterPro"/>
</dbReference>
<dbReference type="SUPFAM" id="SSF54747">
    <property type="entry name" value="Ribosomal L11/L12e N-terminal domain"/>
    <property type="match status" value="1"/>
</dbReference>
<name>A0A9P6H0M0_9MICR</name>
<dbReference type="GO" id="GO:0006412">
    <property type="term" value="P:translation"/>
    <property type="evidence" value="ECO:0007669"/>
    <property type="project" value="InterPro"/>
</dbReference>
<dbReference type="HAMAP" id="MF_00736">
    <property type="entry name" value="Ribosomal_uL11"/>
    <property type="match status" value="1"/>
</dbReference>
<accession>A0A9P6H0M0</accession>
<organism evidence="7 8">
    <name type="scientific">Nosema granulosis</name>
    <dbReference type="NCBI Taxonomy" id="83296"/>
    <lineage>
        <taxon>Eukaryota</taxon>
        <taxon>Fungi</taxon>
        <taxon>Fungi incertae sedis</taxon>
        <taxon>Microsporidia</taxon>
        <taxon>Nosematidae</taxon>
        <taxon>Nosema</taxon>
    </lineage>
</organism>
<sequence>MNKGKQDNGETKYIKIQVIGGELPGPVLAQKAGSFGIQIKKVGEDVKAATAEYKGLKIVVELAIGGGKVSIEVLPATSTLLIKALKEAPRDRKKVKNIKHDGDLSLSDVIEVARKIRFKSYSKQLAGTVKEVLGTAYSIGCTVEGRTPKEVTKLINSGEIRIPAE</sequence>
<dbReference type="Gene3D" id="3.30.1550.10">
    <property type="entry name" value="Ribosomal protein L11/L12, N-terminal domain"/>
    <property type="match status" value="1"/>
</dbReference>
<dbReference type="GO" id="GO:0070180">
    <property type="term" value="F:large ribosomal subunit rRNA binding"/>
    <property type="evidence" value="ECO:0007669"/>
    <property type="project" value="TreeGrafter"/>
</dbReference>
<dbReference type="Gene3D" id="1.10.10.250">
    <property type="entry name" value="Ribosomal protein L11, C-terminal domain"/>
    <property type="match status" value="1"/>
</dbReference>
<dbReference type="EMBL" id="SBJO01000025">
    <property type="protein sequence ID" value="KAF9764386.1"/>
    <property type="molecule type" value="Genomic_DNA"/>
</dbReference>
<reference evidence="7 8" key="1">
    <citation type="journal article" date="2020" name="Genome Biol. Evol.">
        <title>Comparative genomics of strictly vertically transmitted, feminizing microsporidia endosymbionts of amphipod crustaceans.</title>
        <authorList>
            <person name="Cormier A."/>
            <person name="Chebbi M.A."/>
            <person name="Giraud I."/>
            <person name="Wattier R."/>
            <person name="Teixeira M."/>
            <person name="Gilbert C."/>
            <person name="Rigaud T."/>
            <person name="Cordaux R."/>
        </authorList>
    </citation>
    <scope>NUCLEOTIDE SEQUENCE [LARGE SCALE GENOMIC DNA]</scope>
    <source>
        <strain evidence="7 8">Ou3-Ou53</strain>
    </source>
</reference>
<dbReference type="InterPro" id="IPR020784">
    <property type="entry name" value="Ribosomal_uL11_N"/>
</dbReference>
<dbReference type="PANTHER" id="PTHR11661:SF2">
    <property type="entry name" value="LARGE RIBOSOMAL SUBUNIT PROTEIN UL11"/>
    <property type="match status" value="1"/>
</dbReference>
<protein>
    <submittedName>
        <fullName evidence="7">60S ribosomal protein L12</fullName>
    </submittedName>
</protein>
<dbReference type="InterPro" id="IPR020785">
    <property type="entry name" value="Ribosomal_uL11_CS"/>
</dbReference>
<dbReference type="AlphaFoldDB" id="A0A9P6H0M0"/>
<feature type="domain" description="Large ribosomal subunit protein uL11 C-terminal" evidence="5">
    <location>
        <begin position="75"/>
        <end position="143"/>
    </location>
</feature>
<feature type="domain" description="Large ribosomal subunit protein uL11 N-terminal" evidence="6">
    <location>
        <begin position="14"/>
        <end position="64"/>
    </location>
</feature>
<evidence type="ECO:0000259" key="6">
    <source>
        <dbReference type="Pfam" id="PF03946"/>
    </source>
</evidence>
<dbReference type="GO" id="GO:0022625">
    <property type="term" value="C:cytosolic large ribosomal subunit"/>
    <property type="evidence" value="ECO:0007669"/>
    <property type="project" value="TreeGrafter"/>
</dbReference>
<keyword evidence="8" id="KW-1185">Reference proteome</keyword>
<comment type="similarity">
    <text evidence="1 4">Belongs to the universal ribosomal protein uL11 family.</text>
</comment>
<evidence type="ECO:0000256" key="4">
    <source>
        <dbReference type="RuleBase" id="RU003978"/>
    </source>
</evidence>
<comment type="caution">
    <text evidence="7">The sequence shown here is derived from an EMBL/GenBank/DDBJ whole genome shotgun (WGS) entry which is preliminary data.</text>
</comment>
<evidence type="ECO:0000256" key="3">
    <source>
        <dbReference type="ARBA" id="ARBA00023274"/>
    </source>
</evidence>
<dbReference type="SMART" id="SM00649">
    <property type="entry name" value="RL11"/>
    <property type="match status" value="1"/>
</dbReference>
<dbReference type="InterPro" id="IPR036796">
    <property type="entry name" value="Ribosomal_uL11_N_sf"/>
</dbReference>
<gene>
    <name evidence="7" type="primary">RPL12</name>
    <name evidence="7" type="ORF">NGRA_0602</name>
</gene>
<evidence type="ECO:0000313" key="8">
    <source>
        <dbReference type="Proteomes" id="UP000740883"/>
    </source>
</evidence>
<dbReference type="InterPro" id="IPR036769">
    <property type="entry name" value="Ribosomal_uL11_C_sf"/>
</dbReference>
<evidence type="ECO:0000259" key="5">
    <source>
        <dbReference type="Pfam" id="PF00298"/>
    </source>
</evidence>
<dbReference type="PROSITE" id="PS00359">
    <property type="entry name" value="RIBOSOMAL_L11"/>
    <property type="match status" value="1"/>
</dbReference>
<dbReference type="InterPro" id="IPR020783">
    <property type="entry name" value="Ribosomal_uL11_C"/>
</dbReference>
<evidence type="ECO:0000256" key="1">
    <source>
        <dbReference type="ARBA" id="ARBA00010537"/>
    </source>
</evidence>
<dbReference type="Pfam" id="PF00298">
    <property type="entry name" value="Ribosomal_L11"/>
    <property type="match status" value="1"/>
</dbReference>
<dbReference type="Proteomes" id="UP000740883">
    <property type="component" value="Unassembled WGS sequence"/>
</dbReference>
<dbReference type="Pfam" id="PF03946">
    <property type="entry name" value="Ribosomal_L11_N"/>
    <property type="match status" value="1"/>
</dbReference>
<dbReference type="OrthoDB" id="1478556at2759"/>
<keyword evidence="2 4" id="KW-0689">Ribosomal protein</keyword>
<evidence type="ECO:0000313" key="7">
    <source>
        <dbReference type="EMBL" id="KAF9764386.1"/>
    </source>
</evidence>
<dbReference type="InterPro" id="IPR000911">
    <property type="entry name" value="Ribosomal_uL11"/>
</dbReference>
<dbReference type="PANTHER" id="PTHR11661">
    <property type="entry name" value="60S RIBOSOMAL PROTEIN L12"/>
    <property type="match status" value="1"/>
</dbReference>
<dbReference type="FunFam" id="1.10.10.250:FF:000002">
    <property type="entry name" value="60S ribosomal protein L12"/>
    <property type="match status" value="1"/>
</dbReference>
<keyword evidence="3 4" id="KW-0687">Ribonucleoprotein</keyword>
<dbReference type="SUPFAM" id="SSF46906">
    <property type="entry name" value="Ribosomal protein L11, C-terminal domain"/>
    <property type="match status" value="1"/>
</dbReference>